<feature type="domain" description="Helicase C-terminal" evidence="4">
    <location>
        <begin position="357"/>
        <end position="515"/>
    </location>
</feature>
<dbReference type="GO" id="GO:0070914">
    <property type="term" value="P:UV-damage excision repair"/>
    <property type="evidence" value="ECO:0007669"/>
    <property type="project" value="EnsemblFungi"/>
</dbReference>
<gene>
    <name evidence="5" type="ORF">CANCADRAFT_57410</name>
</gene>
<keyword evidence="1" id="KW-0547">Nucleotide-binding</keyword>
<dbReference type="InterPro" id="IPR011545">
    <property type="entry name" value="DEAD/DEAH_box_helicase_dom"/>
</dbReference>
<evidence type="ECO:0000313" key="5">
    <source>
        <dbReference type="EMBL" id="ODV91043.1"/>
    </source>
</evidence>
<dbReference type="GO" id="GO:0043138">
    <property type="term" value="F:3'-5' DNA helicase activity"/>
    <property type="evidence" value="ECO:0007669"/>
    <property type="project" value="EnsemblFungi"/>
</dbReference>
<dbReference type="AlphaFoldDB" id="A0A1E4TH30"/>
<dbReference type="GO" id="GO:0000405">
    <property type="term" value="F:bubble DNA binding"/>
    <property type="evidence" value="ECO:0007669"/>
    <property type="project" value="EnsemblFungi"/>
</dbReference>
<dbReference type="Pfam" id="PF09369">
    <property type="entry name" value="MZB"/>
    <property type="match status" value="1"/>
</dbReference>
<dbReference type="InterPro" id="IPR018973">
    <property type="entry name" value="MZB"/>
</dbReference>
<dbReference type="InterPro" id="IPR014001">
    <property type="entry name" value="Helicase_ATP-bd"/>
</dbReference>
<reference evidence="6" key="1">
    <citation type="submission" date="2016-02" db="EMBL/GenBank/DDBJ databases">
        <title>Comparative genomics of biotechnologically important yeasts.</title>
        <authorList>
            <consortium name="DOE Joint Genome Institute"/>
            <person name="Riley R."/>
            <person name="Haridas S."/>
            <person name="Wolfe K.H."/>
            <person name="Lopes M.R."/>
            <person name="Hittinger C.T."/>
            <person name="Goker M."/>
            <person name="Salamov A."/>
            <person name="Wisecaver J."/>
            <person name="Long T.M."/>
            <person name="Aerts A.L."/>
            <person name="Barry K."/>
            <person name="Choi C."/>
            <person name="Clum A."/>
            <person name="Coughlan A.Y."/>
            <person name="Deshpande S."/>
            <person name="Douglass A.P."/>
            <person name="Hanson S.J."/>
            <person name="Klenk H.-P."/>
            <person name="Labutti K."/>
            <person name="Lapidus A."/>
            <person name="Lindquist E."/>
            <person name="Lipzen A."/>
            <person name="Meier-Kolthoff J.P."/>
            <person name="Ohm R.A."/>
            <person name="Otillar R.P."/>
            <person name="Pangilinan J."/>
            <person name="Peng Y."/>
            <person name="Rokas A."/>
            <person name="Rosa C.A."/>
            <person name="Scheuner C."/>
            <person name="Sibirny A.A."/>
            <person name="Slot J.C."/>
            <person name="Stielow J.B."/>
            <person name="Sun H."/>
            <person name="Kurtzman C.P."/>
            <person name="Blackwell M."/>
            <person name="Jeffries T.W."/>
            <person name="Grigoriev I.V."/>
        </authorList>
    </citation>
    <scope>NUCLEOTIDE SEQUENCE [LARGE SCALE GENOMIC DNA]</scope>
    <source>
        <strain evidence="6">NRRL Y-17796</strain>
    </source>
</reference>
<dbReference type="GO" id="GO:0005634">
    <property type="term" value="C:nucleus"/>
    <property type="evidence" value="ECO:0007669"/>
    <property type="project" value="EnsemblFungi"/>
</dbReference>
<feature type="domain" description="Helicase ATP-binding" evidence="3">
    <location>
        <begin position="134"/>
        <end position="317"/>
    </location>
</feature>
<dbReference type="InterPro" id="IPR027417">
    <property type="entry name" value="P-loop_NTPase"/>
</dbReference>
<dbReference type="SMART" id="SM00487">
    <property type="entry name" value="DEXDc"/>
    <property type="match status" value="1"/>
</dbReference>
<dbReference type="GO" id="GO:0005524">
    <property type="term" value="F:ATP binding"/>
    <property type="evidence" value="ECO:0007669"/>
    <property type="project" value="UniProtKB-KW"/>
</dbReference>
<evidence type="ECO:0000259" key="3">
    <source>
        <dbReference type="PROSITE" id="PS51192"/>
    </source>
</evidence>
<dbReference type="PANTHER" id="PTHR47957">
    <property type="entry name" value="ATP-DEPENDENT HELICASE HRQ1"/>
    <property type="match status" value="1"/>
</dbReference>
<keyword evidence="6" id="KW-1185">Reference proteome</keyword>
<dbReference type="PROSITE" id="PS51192">
    <property type="entry name" value="HELICASE_ATP_BIND_1"/>
    <property type="match status" value="1"/>
</dbReference>
<dbReference type="CDD" id="cd17923">
    <property type="entry name" value="DEXHc_Hrq1-like"/>
    <property type="match status" value="1"/>
</dbReference>
<dbReference type="OrthoDB" id="18781at2759"/>
<name>A0A1E4TH30_9ASCO</name>
<evidence type="ECO:0000256" key="1">
    <source>
        <dbReference type="ARBA" id="ARBA00022741"/>
    </source>
</evidence>
<dbReference type="InterPro" id="IPR001650">
    <property type="entry name" value="Helicase_C-like"/>
</dbReference>
<dbReference type="EMBL" id="KV453842">
    <property type="protein sequence ID" value="ODV91043.1"/>
    <property type="molecule type" value="Genomic_DNA"/>
</dbReference>
<dbReference type="PANTHER" id="PTHR47957:SF3">
    <property type="entry name" value="ATP-DEPENDENT HELICASE HRQ1"/>
    <property type="match status" value="1"/>
</dbReference>
<dbReference type="Pfam" id="PF22982">
    <property type="entry name" value="WHD_HRQ1"/>
    <property type="match status" value="1"/>
</dbReference>
<evidence type="ECO:0000256" key="2">
    <source>
        <dbReference type="ARBA" id="ARBA00022840"/>
    </source>
</evidence>
<evidence type="ECO:0000259" key="4">
    <source>
        <dbReference type="PROSITE" id="PS51194"/>
    </source>
</evidence>
<dbReference type="GO" id="GO:0035861">
    <property type="term" value="C:site of double-strand break"/>
    <property type="evidence" value="ECO:0007669"/>
    <property type="project" value="EnsemblFungi"/>
</dbReference>
<dbReference type="GO" id="GO:1901255">
    <property type="term" value="P:nucleotide-excision repair involved in interstrand cross-link repair"/>
    <property type="evidence" value="ECO:0007669"/>
    <property type="project" value="EnsemblFungi"/>
</dbReference>
<organism evidence="5 6">
    <name type="scientific">Tortispora caseinolytica NRRL Y-17796</name>
    <dbReference type="NCBI Taxonomy" id="767744"/>
    <lineage>
        <taxon>Eukaryota</taxon>
        <taxon>Fungi</taxon>
        <taxon>Dikarya</taxon>
        <taxon>Ascomycota</taxon>
        <taxon>Saccharomycotina</taxon>
        <taxon>Trigonopsidomycetes</taxon>
        <taxon>Trigonopsidales</taxon>
        <taxon>Trigonopsidaceae</taxon>
        <taxon>Tortispora</taxon>
    </lineage>
</organism>
<dbReference type="Gene3D" id="3.40.50.300">
    <property type="entry name" value="P-loop containing nucleotide triphosphate hydrolases"/>
    <property type="match status" value="2"/>
</dbReference>
<proteinExistence type="predicted"/>
<dbReference type="InterPro" id="IPR055227">
    <property type="entry name" value="HRQ1_WHD"/>
</dbReference>
<dbReference type="SMART" id="SM00490">
    <property type="entry name" value="HELICc"/>
    <property type="match status" value="1"/>
</dbReference>
<keyword evidence="2" id="KW-0067">ATP-binding</keyword>
<dbReference type="Pfam" id="PF00270">
    <property type="entry name" value="DEAD"/>
    <property type="match status" value="1"/>
</dbReference>
<accession>A0A1E4TH30</accession>
<dbReference type="CDD" id="cd18797">
    <property type="entry name" value="SF2_C_Hrq"/>
    <property type="match status" value="1"/>
</dbReference>
<protein>
    <submittedName>
        <fullName evidence="5">Uncharacterized protein</fullName>
    </submittedName>
</protein>
<sequence>MGSRHSTAGLAGTIKRRDKRFESALQAWFDSGKSWTDLVTKSRTIIPESPTASNASPNHSDLESVDHVSIEQIVDDWLSNPAYSDEIVRAGVRSFAAKSPSYMRTKSVIDPTILAALKDGFGVTRCYSHQAKAIDAVMNGKDVIITTKTASGKSLIYQVPILSSLLKNRTAKALLIFPTKALANNQKQKLRDLISFCPPLVSTQVECYDGDTGAKERQRIREECSIILTNPDMIHASVLPNNEAWGYFLQNLRFIIIDEIHMYRGTFGANVALVLRRLLRICEHFGNNNVQFVSCSATMSNPSALFYQLTTRAGVVEITDDGSPSGAKHFICWNSPHKDPRDHMTGRVQGEKTAAKLLAELVVKGARVVLFARTRILCELALKYSKDALKELQREDLADRVFGYRGGYERGSRREIEYDMFSGNICGITATSALEIGVDIGSLDAVIICGFPLSLSAFWQQAGRAGRKSQSSLCIYVGAQNPVDQHYMSNPSLLFEQEYPRATIDICNPTILEPHLHCGAYELPIVLNEDCKFFSDEEHGRNFRSIVKEKLLLNEKTGKYHPSPQYLPHPPSMVALRGVQEDKFVLLDVSNEKPKVLEEIEESRLTFTIYDGAIIFHQGNPYLVKDFRPEDKLASVKRVYVDWVTNQRDYTDVDPVETKNIMPLKLAGNFAMHPVTAKYGKIRIESVVFGYFKVNSAGQILEAVSVTNPPYVRYSAGFWIDIPSSALQVLADKKLHCAGAVHAAEHTILSMIPILTIGNSEAGAGSDVQTECKAPEKEFSKTDTKRKRPARLIFYDSQGMNGNGTGVTSRAFGYITELVNYSFERLESCQCRFGCPECCLSTYCSEHFAVMSKQGARVIFRALLGLELNPKHNNGEPVIPDGPEENMPSHALDVETIVSVTE</sequence>
<dbReference type="Proteomes" id="UP000095023">
    <property type="component" value="Unassembled WGS sequence"/>
</dbReference>
<dbReference type="Pfam" id="PF00271">
    <property type="entry name" value="Helicase_C"/>
    <property type="match status" value="1"/>
</dbReference>
<evidence type="ECO:0000313" key="6">
    <source>
        <dbReference type="Proteomes" id="UP000095023"/>
    </source>
</evidence>
<dbReference type="PROSITE" id="PS51194">
    <property type="entry name" value="HELICASE_CTER"/>
    <property type="match status" value="1"/>
</dbReference>
<dbReference type="SUPFAM" id="SSF52540">
    <property type="entry name" value="P-loop containing nucleoside triphosphate hydrolases"/>
    <property type="match status" value="1"/>
</dbReference>